<dbReference type="PANTHER" id="PTHR30055:SF151">
    <property type="entry name" value="TRANSCRIPTIONAL REGULATORY PROTEIN"/>
    <property type="match status" value="1"/>
</dbReference>
<dbReference type="PRINTS" id="PR00455">
    <property type="entry name" value="HTHTETR"/>
</dbReference>
<keyword evidence="1" id="KW-0678">Repressor</keyword>
<evidence type="ECO:0000256" key="3">
    <source>
        <dbReference type="ARBA" id="ARBA00023125"/>
    </source>
</evidence>
<dbReference type="SUPFAM" id="SSF48498">
    <property type="entry name" value="Tetracyclin repressor-like, C-terminal domain"/>
    <property type="match status" value="1"/>
</dbReference>
<evidence type="ECO:0000256" key="5">
    <source>
        <dbReference type="PROSITE-ProRule" id="PRU00335"/>
    </source>
</evidence>
<name>A0ABW4L6T5_9MICO</name>
<accession>A0ABW4L6T5</accession>
<comment type="caution">
    <text evidence="7">The sequence shown here is derived from an EMBL/GenBank/DDBJ whole genome shotgun (WGS) entry which is preliminary data.</text>
</comment>
<dbReference type="Pfam" id="PF00440">
    <property type="entry name" value="TetR_N"/>
    <property type="match status" value="1"/>
</dbReference>
<dbReference type="SUPFAM" id="SSF46689">
    <property type="entry name" value="Homeodomain-like"/>
    <property type="match status" value="1"/>
</dbReference>
<evidence type="ECO:0000259" key="6">
    <source>
        <dbReference type="PROSITE" id="PS50977"/>
    </source>
</evidence>
<dbReference type="Gene3D" id="1.10.357.10">
    <property type="entry name" value="Tetracycline Repressor, domain 2"/>
    <property type="match status" value="1"/>
</dbReference>
<keyword evidence="2" id="KW-0805">Transcription regulation</keyword>
<evidence type="ECO:0000256" key="4">
    <source>
        <dbReference type="ARBA" id="ARBA00023163"/>
    </source>
</evidence>
<sequence length="217" mass="23047">MTPRPPSRRPQGRHAGITRAAVLDAALAFVDREGLEALSMRRLGGELGVEAMTLYHHVGSKEALLDGVVERLLTDLVPEREDAASSWRELLRTSAWALYDRLAAHPHLIPVVATRPAVTPGTLAVLEREVAALHAAGFAPARALEIAYAVIGLVLGHVGVGGRFDDLTGERSRNLAGADLSDYPLLCRAVEDGVDVDGSSSFTLALDAVLDGLAPPR</sequence>
<evidence type="ECO:0000313" key="7">
    <source>
        <dbReference type="EMBL" id="MFD1717806.1"/>
    </source>
</evidence>
<dbReference type="InterPro" id="IPR050109">
    <property type="entry name" value="HTH-type_TetR-like_transc_reg"/>
</dbReference>
<dbReference type="InterPro" id="IPR003012">
    <property type="entry name" value="Tet_transcr_reg_TetR"/>
</dbReference>
<dbReference type="EMBL" id="JBHUEE010000003">
    <property type="protein sequence ID" value="MFD1717806.1"/>
    <property type="molecule type" value="Genomic_DNA"/>
</dbReference>
<evidence type="ECO:0000313" key="8">
    <source>
        <dbReference type="Proteomes" id="UP001597277"/>
    </source>
</evidence>
<dbReference type="RefSeq" id="WP_388004826.1">
    <property type="nucleotide sequence ID" value="NZ_JBHUEE010000003.1"/>
</dbReference>
<dbReference type="Pfam" id="PF02909">
    <property type="entry name" value="TetR_C_1"/>
    <property type="match status" value="1"/>
</dbReference>
<dbReference type="PANTHER" id="PTHR30055">
    <property type="entry name" value="HTH-TYPE TRANSCRIPTIONAL REGULATOR RUTR"/>
    <property type="match status" value="1"/>
</dbReference>
<keyword evidence="4" id="KW-0804">Transcription</keyword>
<evidence type="ECO:0000256" key="1">
    <source>
        <dbReference type="ARBA" id="ARBA00022491"/>
    </source>
</evidence>
<dbReference type="PROSITE" id="PS50977">
    <property type="entry name" value="HTH_TETR_2"/>
    <property type="match status" value="1"/>
</dbReference>
<feature type="DNA-binding region" description="H-T-H motif" evidence="5">
    <location>
        <begin position="39"/>
        <end position="58"/>
    </location>
</feature>
<dbReference type="Proteomes" id="UP001597277">
    <property type="component" value="Unassembled WGS sequence"/>
</dbReference>
<dbReference type="InterPro" id="IPR001647">
    <property type="entry name" value="HTH_TetR"/>
</dbReference>
<feature type="domain" description="HTH tetR-type" evidence="6">
    <location>
        <begin position="16"/>
        <end position="76"/>
    </location>
</feature>
<proteinExistence type="predicted"/>
<evidence type="ECO:0000256" key="2">
    <source>
        <dbReference type="ARBA" id="ARBA00023015"/>
    </source>
</evidence>
<dbReference type="InterPro" id="IPR004111">
    <property type="entry name" value="Repressor_TetR_C"/>
</dbReference>
<reference evidence="8" key="1">
    <citation type="journal article" date="2019" name="Int. J. Syst. Evol. Microbiol.">
        <title>The Global Catalogue of Microorganisms (GCM) 10K type strain sequencing project: providing services to taxonomists for standard genome sequencing and annotation.</title>
        <authorList>
            <consortium name="The Broad Institute Genomics Platform"/>
            <consortium name="The Broad Institute Genome Sequencing Center for Infectious Disease"/>
            <person name="Wu L."/>
            <person name="Ma J."/>
        </authorList>
    </citation>
    <scope>NUCLEOTIDE SEQUENCE [LARGE SCALE GENOMIC DNA]</scope>
    <source>
        <strain evidence="8">JCM 17130</strain>
    </source>
</reference>
<keyword evidence="8" id="KW-1185">Reference proteome</keyword>
<protein>
    <submittedName>
        <fullName evidence="7">TetR/AcrR family transcriptional regulator</fullName>
    </submittedName>
</protein>
<organism evidence="7 8">
    <name type="scientific">Georgenia deserti</name>
    <dbReference type="NCBI Taxonomy" id="2093781"/>
    <lineage>
        <taxon>Bacteria</taxon>
        <taxon>Bacillati</taxon>
        <taxon>Actinomycetota</taxon>
        <taxon>Actinomycetes</taxon>
        <taxon>Micrococcales</taxon>
        <taxon>Bogoriellaceae</taxon>
        <taxon>Georgenia</taxon>
    </lineage>
</organism>
<dbReference type="InterPro" id="IPR036271">
    <property type="entry name" value="Tet_transcr_reg_TetR-rel_C_sf"/>
</dbReference>
<dbReference type="PRINTS" id="PR00400">
    <property type="entry name" value="TETREPRESSOR"/>
</dbReference>
<dbReference type="InterPro" id="IPR009057">
    <property type="entry name" value="Homeodomain-like_sf"/>
</dbReference>
<gene>
    <name evidence="7" type="ORF">ACFSE6_08170</name>
</gene>
<keyword evidence="3 5" id="KW-0238">DNA-binding</keyword>